<sequence length="209" mass="23224">MDLLIAPHAYKDSPDGDTDGMTDIEEELWGTNGALADSDADTFADTVELQNLYNPKGVAPQRLIDAQLVNTYVNPEYQYTVYYPISWLSSSLEESKKEVLFTSITQEYVQVAALPFPAEQTFTAWFAATFPNESLITYVPFTNKYKVSGVMSPDGSVAVITDGSHVYLLTYNGGSREEINYRATFQMMVQSFKTPNVTTPIDLLPTAQP</sequence>
<protein>
    <submittedName>
        <fullName evidence="1">Uncharacterized protein</fullName>
    </submittedName>
</protein>
<reference evidence="1 2" key="1">
    <citation type="journal article" date="2016" name="Nat. Commun.">
        <title>Thousands of microbial genomes shed light on interconnected biogeochemical processes in an aquifer system.</title>
        <authorList>
            <person name="Anantharaman K."/>
            <person name="Brown C.T."/>
            <person name="Hug L.A."/>
            <person name="Sharon I."/>
            <person name="Castelle C.J."/>
            <person name="Probst A.J."/>
            <person name="Thomas B.C."/>
            <person name="Singh A."/>
            <person name="Wilkins M.J."/>
            <person name="Karaoz U."/>
            <person name="Brodie E.L."/>
            <person name="Williams K.H."/>
            <person name="Hubbard S.S."/>
            <person name="Banfield J.F."/>
        </authorList>
    </citation>
    <scope>NUCLEOTIDE SEQUENCE [LARGE SCALE GENOMIC DNA]</scope>
</reference>
<organism evidence="1 2">
    <name type="scientific">Candidatus Magasanikbacteria bacterium RIFCSPHIGHO2_01_FULL_50_8</name>
    <dbReference type="NCBI Taxonomy" id="1798674"/>
    <lineage>
        <taxon>Bacteria</taxon>
        <taxon>Candidatus Magasanikiibacteriota</taxon>
    </lineage>
</organism>
<evidence type="ECO:0000313" key="1">
    <source>
        <dbReference type="EMBL" id="OGH61698.1"/>
    </source>
</evidence>
<gene>
    <name evidence="1" type="ORF">A2848_00540</name>
</gene>
<dbReference type="EMBL" id="MFPV01000038">
    <property type="protein sequence ID" value="OGH61698.1"/>
    <property type="molecule type" value="Genomic_DNA"/>
</dbReference>
<dbReference type="Proteomes" id="UP000176329">
    <property type="component" value="Unassembled WGS sequence"/>
</dbReference>
<name>A0A1F6LQQ0_9BACT</name>
<proteinExistence type="predicted"/>
<evidence type="ECO:0000313" key="2">
    <source>
        <dbReference type="Proteomes" id="UP000176329"/>
    </source>
</evidence>
<comment type="caution">
    <text evidence="1">The sequence shown here is derived from an EMBL/GenBank/DDBJ whole genome shotgun (WGS) entry which is preliminary data.</text>
</comment>
<dbReference type="AlphaFoldDB" id="A0A1F6LQQ0"/>
<accession>A0A1F6LQQ0</accession>